<evidence type="ECO:0000256" key="5">
    <source>
        <dbReference type="ARBA" id="ARBA00022691"/>
    </source>
</evidence>
<evidence type="ECO:0000259" key="6">
    <source>
        <dbReference type="Pfam" id="PF05175"/>
    </source>
</evidence>
<proteinExistence type="predicted"/>
<dbReference type="KEGG" id="lrs:PX52LOC_02676"/>
<dbReference type="InterPro" id="IPR007848">
    <property type="entry name" value="Small_mtfrase_dom"/>
</dbReference>
<keyword evidence="5" id="KW-0949">S-adenosyl-L-methionine</keyword>
<keyword evidence="1" id="KW-0963">Cytoplasm</keyword>
<dbReference type="EMBL" id="CP042425">
    <property type="protein sequence ID" value="QEL15741.1"/>
    <property type="molecule type" value="Genomic_DNA"/>
</dbReference>
<name>A0A5C1A966_9BACT</name>
<dbReference type="InterPro" id="IPR046977">
    <property type="entry name" value="RsmC/RlmG"/>
</dbReference>
<feature type="domain" description="Methyltransferase small" evidence="6">
    <location>
        <begin position="176"/>
        <end position="337"/>
    </location>
</feature>
<dbReference type="SUPFAM" id="SSF53335">
    <property type="entry name" value="S-adenosyl-L-methionine-dependent methyltransferases"/>
    <property type="match status" value="1"/>
</dbReference>
<evidence type="ECO:0000256" key="4">
    <source>
        <dbReference type="ARBA" id="ARBA00022679"/>
    </source>
</evidence>
<dbReference type="GO" id="GO:0032259">
    <property type="term" value="P:methylation"/>
    <property type="evidence" value="ECO:0007669"/>
    <property type="project" value="UniProtKB-KW"/>
</dbReference>
<evidence type="ECO:0000313" key="7">
    <source>
        <dbReference type="EMBL" id="QEL15741.1"/>
    </source>
</evidence>
<sequence length="342" mass="37236">MRFLTELYPAVAARVKPPVCIPMGAPKSVAFLVQAMNLPDTTCYQMDLFPAARLRDDLTEMNATAEVVTAPDLWDLPQKFNTVLLPAGSHTDRELKLDLIEQGAHVLNPGGTFITLSEYEKDTEFAKLHKKMFGKCGQTPSSEAGMAFFSTKGDEPRERRRHEINFHAKVSGGPSMDFLTRPGVFSYGRMDSGTRALLEIAEVKDGDSLLDLGSGCGVVGCLMSTKAKLGKLTFIDSHLRANAVCEINAKANGVTNYEIVTSETMAGLPMNGFDVILANPPYYGDSMVARLFVGSSRDLLKPGGKFYIVTKMPTAVVPIIFESFGECDVIENRGYSIVVATV</sequence>
<evidence type="ECO:0000256" key="3">
    <source>
        <dbReference type="ARBA" id="ARBA00022603"/>
    </source>
</evidence>
<evidence type="ECO:0000256" key="2">
    <source>
        <dbReference type="ARBA" id="ARBA00022552"/>
    </source>
</evidence>
<dbReference type="Pfam" id="PF05175">
    <property type="entry name" value="MTS"/>
    <property type="match status" value="1"/>
</dbReference>
<dbReference type="InterPro" id="IPR029063">
    <property type="entry name" value="SAM-dependent_MTases_sf"/>
</dbReference>
<keyword evidence="2" id="KW-0698">rRNA processing</keyword>
<gene>
    <name evidence="7" type="ORF">PX52LOC_02676</name>
</gene>
<protein>
    <submittedName>
        <fullName evidence="7">Methyltransferase domain-containing protein</fullName>
    </submittedName>
</protein>
<dbReference type="OrthoDB" id="9764961at2"/>
<evidence type="ECO:0000256" key="1">
    <source>
        <dbReference type="ARBA" id="ARBA00022490"/>
    </source>
</evidence>
<keyword evidence="4 7" id="KW-0808">Transferase</keyword>
<evidence type="ECO:0000313" key="8">
    <source>
        <dbReference type="Proteomes" id="UP000324974"/>
    </source>
</evidence>
<dbReference type="GO" id="GO:0008757">
    <property type="term" value="F:S-adenosylmethionine-dependent methyltransferase activity"/>
    <property type="evidence" value="ECO:0007669"/>
    <property type="project" value="InterPro"/>
</dbReference>
<dbReference type="PANTHER" id="PTHR47816">
    <property type="entry name" value="RIBOSOMAL RNA SMALL SUBUNIT METHYLTRANSFERASE C"/>
    <property type="match status" value="1"/>
</dbReference>
<dbReference type="RefSeq" id="WP_149110523.1">
    <property type="nucleotide sequence ID" value="NZ_CP042425.1"/>
</dbReference>
<dbReference type="InterPro" id="IPR002052">
    <property type="entry name" value="DNA_methylase_N6_adenine_CS"/>
</dbReference>
<keyword evidence="8" id="KW-1185">Reference proteome</keyword>
<reference evidence="8" key="1">
    <citation type="submission" date="2019-08" db="EMBL/GenBank/DDBJ databases">
        <title>Limnoglobus roseus gen. nov., sp. nov., a novel freshwater planctomycete with a giant genome from the family Gemmataceae.</title>
        <authorList>
            <person name="Kulichevskaya I.S."/>
            <person name="Naumoff D.G."/>
            <person name="Miroshnikov K."/>
            <person name="Ivanova A."/>
            <person name="Philippov D.A."/>
            <person name="Hakobyan A."/>
            <person name="Rijpstra I.C."/>
            <person name="Sinninghe Damste J.S."/>
            <person name="Liesack W."/>
            <person name="Dedysh S.N."/>
        </authorList>
    </citation>
    <scope>NUCLEOTIDE SEQUENCE [LARGE SCALE GENOMIC DNA]</scope>
    <source>
        <strain evidence="8">PX52</strain>
    </source>
</reference>
<keyword evidence="3 7" id="KW-0489">Methyltransferase</keyword>
<dbReference type="Gene3D" id="3.40.50.150">
    <property type="entry name" value="Vaccinia Virus protein VP39"/>
    <property type="match status" value="1"/>
</dbReference>
<dbReference type="PANTHER" id="PTHR47816:SF4">
    <property type="entry name" value="RIBOSOMAL RNA SMALL SUBUNIT METHYLTRANSFERASE C"/>
    <property type="match status" value="1"/>
</dbReference>
<dbReference type="CDD" id="cd02440">
    <property type="entry name" value="AdoMet_MTases"/>
    <property type="match status" value="1"/>
</dbReference>
<dbReference type="GO" id="GO:0008170">
    <property type="term" value="F:N-methyltransferase activity"/>
    <property type="evidence" value="ECO:0007669"/>
    <property type="project" value="UniProtKB-ARBA"/>
</dbReference>
<dbReference type="Proteomes" id="UP000324974">
    <property type="component" value="Chromosome"/>
</dbReference>
<dbReference type="AlphaFoldDB" id="A0A5C1A966"/>
<organism evidence="7 8">
    <name type="scientific">Limnoglobus roseus</name>
    <dbReference type="NCBI Taxonomy" id="2598579"/>
    <lineage>
        <taxon>Bacteria</taxon>
        <taxon>Pseudomonadati</taxon>
        <taxon>Planctomycetota</taxon>
        <taxon>Planctomycetia</taxon>
        <taxon>Gemmatales</taxon>
        <taxon>Gemmataceae</taxon>
        <taxon>Limnoglobus</taxon>
    </lineage>
</organism>
<dbReference type="GO" id="GO:0006364">
    <property type="term" value="P:rRNA processing"/>
    <property type="evidence" value="ECO:0007669"/>
    <property type="project" value="UniProtKB-KW"/>
</dbReference>
<dbReference type="PROSITE" id="PS00092">
    <property type="entry name" value="N6_MTASE"/>
    <property type="match status" value="1"/>
</dbReference>
<accession>A0A5C1A966</accession>
<dbReference type="GO" id="GO:0003676">
    <property type="term" value="F:nucleic acid binding"/>
    <property type="evidence" value="ECO:0007669"/>
    <property type="project" value="InterPro"/>
</dbReference>